<dbReference type="SMART" id="SM00409">
    <property type="entry name" value="IG"/>
    <property type="match status" value="1"/>
</dbReference>
<comment type="caution">
    <text evidence="2">The sequence shown here is derived from an EMBL/GenBank/DDBJ whole genome shotgun (WGS) entry which is preliminary data.</text>
</comment>
<gene>
    <name evidence="2" type="ORF">GDO78_021679</name>
</gene>
<dbReference type="Pfam" id="PF07679">
    <property type="entry name" value="I-set"/>
    <property type="match status" value="1"/>
</dbReference>
<dbReference type="Proteomes" id="UP000770717">
    <property type="component" value="Unassembled WGS sequence"/>
</dbReference>
<accession>A0A8J6BN66</accession>
<dbReference type="InterPro" id="IPR003599">
    <property type="entry name" value="Ig_sub"/>
</dbReference>
<feature type="non-terminal residue" evidence="2">
    <location>
        <position position="162"/>
    </location>
</feature>
<dbReference type="InterPro" id="IPR036179">
    <property type="entry name" value="Ig-like_dom_sf"/>
</dbReference>
<dbReference type="InterPro" id="IPR013783">
    <property type="entry name" value="Ig-like_fold"/>
</dbReference>
<name>A0A8J6BN66_ELECQ</name>
<proteinExistence type="predicted"/>
<dbReference type="OrthoDB" id="10043043at2759"/>
<dbReference type="AlphaFoldDB" id="A0A8J6BN66"/>
<reference evidence="2" key="1">
    <citation type="thesis" date="2020" institute="ProQuest LLC" country="789 East Eisenhower Parkway, Ann Arbor, MI, USA">
        <title>Comparative Genomics and Chromosome Evolution.</title>
        <authorList>
            <person name="Mudd A.B."/>
        </authorList>
    </citation>
    <scope>NUCLEOTIDE SEQUENCE</scope>
    <source>
        <strain evidence="2">HN-11 Male</strain>
        <tissue evidence="2">Kidney and liver</tissue>
    </source>
</reference>
<evidence type="ECO:0000313" key="2">
    <source>
        <dbReference type="EMBL" id="KAG9463468.1"/>
    </source>
</evidence>
<dbReference type="Gene3D" id="2.60.40.10">
    <property type="entry name" value="Immunoglobulins"/>
    <property type="match status" value="1"/>
</dbReference>
<dbReference type="EMBL" id="WNTK01006749">
    <property type="protein sequence ID" value="KAG9463468.1"/>
    <property type="molecule type" value="Genomic_DNA"/>
</dbReference>
<keyword evidence="3" id="KW-1185">Reference proteome</keyword>
<dbReference type="PROSITE" id="PS50835">
    <property type="entry name" value="IG_LIKE"/>
    <property type="match status" value="1"/>
</dbReference>
<dbReference type="InterPro" id="IPR013098">
    <property type="entry name" value="Ig_I-set"/>
</dbReference>
<feature type="domain" description="Ig-like" evidence="1">
    <location>
        <begin position="1"/>
        <end position="106"/>
    </location>
</feature>
<evidence type="ECO:0000313" key="3">
    <source>
        <dbReference type="Proteomes" id="UP000770717"/>
    </source>
</evidence>
<protein>
    <recommendedName>
        <fullName evidence="1">Ig-like domain-containing protein</fullName>
    </recommendedName>
</protein>
<organism evidence="2 3">
    <name type="scientific">Eleutherodactylus coqui</name>
    <name type="common">Puerto Rican coqui</name>
    <dbReference type="NCBI Taxonomy" id="57060"/>
    <lineage>
        <taxon>Eukaryota</taxon>
        <taxon>Metazoa</taxon>
        <taxon>Chordata</taxon>
        <taxon>Craniata</taxon>
        <taxon>Vertebrata</taxon>
        <taxon>Euteleostomi</taxon>
        <taxon>Amphibia</taxon>
        <taxon>Batrachia</taxon>
        <taxon>Anura</taxon>
        <taxon>Neobatrachia</taxon>
        <taxon>Hyloidea</taxon>
        <taxon>Eleutherodactylidae</taxon>
        <taxon>Eleutherodactylinae</taxon>
        <taxon>Eleutherodactylus</taxon>
        <taxon>Eleutherodactylus</taxon>
    </lineage>
</organism>
<dbReference type="InterPro" id="IPR007110">
    <property type="entry name" value="Ig-like_dom"/>
</dbReference>
<dbReference type="SUPFAM" id="SSF48726">
    <property type="entry name" value="Immunoglobulin"/>
    <property type="match status" value="1"/>
</dbReference>
<evidence type="ECO:0000259" key="1">
    <source>
        <dbReference type="PROSITE" id="PS50835"/>
    </source>
</evidence>
<sequence length="162" mass="17848">AVLDVSVEPDIVAKPGDTVKLKCALQGIKDLDLKKLMIQWYTKGKLVAEYDNKINIEKTGLSMSLDALKTGDATLTIQSFTTDQAGKYRCYVTYKAEDTVKQISLSSTESVAQVEKEVDLTTCETILDKKLDKVIDLISKVEGKLVEVTKSCSTQQVKTHGK</sequence>